<dbReference type="InterPro" id="IPR036291">
    <property type="entry name" value="NAD(P)-bd_dom_sf"/>
</dbReference>
<comment type="similarity">
    <text evidence="1 3">Belongs to the short-chain dehydrogenases/reductases (SDR) family.</text>
</comment>
<protein>
    <recommendedName>
        <fullName evidence="6">Short-chain dehydrogenase</fullName>
    </recommendedName>
</protein>
<dbReference type="Gene3D" id="3.40.50.720">
    <property type="entry name" value="NAD(P)-binding Rossmann-like Domain"/>
    <property type="match status" value="1"/>
</dbReference>
<dbReference type="EMBL" id="JAQQWM010000005">
    <property type="protein sequence ID" value="KAK8063206.1"/>
    <property type="molecule type" value="Genomic_DNA"/>
</dbReference>
<evidence type="ECO:0000256" key="3">
    <source>
        <dbReference type="RuleBase" id="RU000363"/>
    </source>
</evidence>
<evidence type="ECO:0000313" key="5">
    <source>
        <dbReference type="Proteomes" id="UP001446871"/>
    </source>
</evidence>
<keyword evidence="5" id="KW-1185">Reference proteome</keyword>
<evidence type="ECO:0008006" key="6">
    <source>
        <dbReference type="Google" id="ProtNLM"/>
    </source>
</evidence>
<evidence type="ECO:0000256" key="2">
    <source>
        <dbReference type="ARBA" id="ARBA00023002"/>
    </source>
</evidence>
<evidence type="ECO:0000256" key="1">
    <source>
        <dbReference type="ARBA" id="ARBA00006484"/>
    </source>
</evidence>
<proteinExistence type="inferred from homology"/>
<dbReference type="PANTHER" id="PTHR24320">
    <property type="entry name" value="RETINOL DEHYDROGENASE"/>
    <property type="match status" value="1"/>
</dbReference>
<dbReference type="InterPro" id="IPR002347">
    <property type="entry name" value="SDR_fam"/>
</dbReference>
<gene>
    <name evidence="4" type="ORF">PG996_007858</name>
</gene>
<dbReference type="PANTHER" id="PTHR24320:SF283">
    <property type="entry name" value="RETINOL DEHYDROGENASE 11"/>
    <property type="match status" value="1"/>
</dbReference>
<evidence type="ECO:0000313" key="4">
    <source>
        <dbReference type="EMBL" id="KAK8063206.1"/>
    </source>
</evidence>
<dbReference type="Proteomes" id="UP001446871">
    <property type="component" value="Unassembled WGS sequence"/>
</dbReference>
<keyword evidence="2" id="KW-0560">Oxidoreductase</keyword>
<comment type="caution">
    <text evidence="4">The sequence shown here is derived from an EMBL/GenBank/DDBJ whole genome shotgun (WGS) entry which is preliminary data.</text>
</comment>
<name>A0ABR1UW93_9PEZI</name>
<organism evidence="4 5">
    <name type="scientific">Apiospora saccharicola</name>
    <dbReference type="NCBI Taxonomy" id="335842"/>
    <lineage>
        <taxon>Eukaryota</taxon>
        <taxon>Fungi</taxon>
        <taxon>Dikarya</taxon>
        <taxon>Ascomycota</taxon>
        <taxon>Pezizomycotina</taxon>
        <taxon>Sordariomycetes</taxon>
        <taxon>Xylariomycetidae</taxon>
        <taxon>Amphisphaeriales</taxon>
        <taxon>Apiosporaceae</taxon>
        <taxon>Apiospora</taxon>
    </lineage>
</organism>
<dbReference type="SUPFAM" id="SSF51735">
    <property type="entry name" value="NAD(P)-binding Rossmann-fold domains"/>
    <property type="match status" value="1"/>
</dbReference>
<dbReference type="Pfam" id="PF00106">
    <property type="entry name" value="adh_short"/>
    <property type="match status" value="1"/>
</dbReference>
<accession>A0ABR1UW93</accession>
<reference evidence="4 5" key="1">
    <citation type="submission" date="2023-01" db="EMBL/GenBank/DDBJ databases">
        <title>Analysis of 21 Apiospora genomes using comparative genomics revels a genus with tremendous synthesis potential of carbohydrate active enzymes and secondary metabolites.</title>
        <authorList>
            <person name="Sorensen T."/>
        </authorList>
    </citation>
    <scope>NUCLEOTIDE SEQUENCE [LARGE SCALE GENOMIC DNA]</scope>
    <source>
        <strain evidence="4 5">CBS 83171</strain>
    </source>
</reference>
<dbReference type="PRINTS" id="PR00081">
    <property type="entry name" value="GDHRDH"/>
</dbReference>
<dbReference type="PRINTS" id="PR00080">
    <property type="entry name" value="SDRFAMILY"/>
</dbReference>
<sequence length="339" mass="36773">MKLDKGIGSYHIETVAPKYSVKTGADSIVVEFGSEVKGKVFLITGVSPNELGSFSAEALAKGSPQLLILASRDTAKAQAVAESIQTINGVVETRLLQLDLGSFASVRKAAQEVNAYAENIDVLVNNAGIMAVPYSQTEDGLESQLQTNHLGHFLFTNLIMDKILASGPTSRVVNVSSQGYRIGGVRYFDYNFHDGESYDPWFAYGASKTMNILHARELARRLGSRGLTAVSLSPGVIYTNLSTNGARDKFGDLWALYRKLGDPLGWATPKPLDPNRGVANHACAALAPDVKNFNGSFILSLERLPEPVEDMSPWAVGELEGMECWELSEKLVGQKFDLK</sequence>